<proteinExistence type="predicted"/>
<feature type="non-terminal residue" evidence="1">
    <location>
        <position position="1"/>
    </location>
</feature>
<evidence type="ECO:0000313" key="2">
    <source>
        <dbReference type="Proteomes" id="UP000789920"/>
    </source>
</evidence>
<reference evidence="1" key="1">
    <citation type="submission" date="2021-06" db="EMBL/GenBank/DDBJ databases">
        <authorList>
            <person name="Kallberg Y."/>
            <person name="Tangrot J."/>
            <person name="Rosling A."/>
        </authorList>
    </citation>
    <scope>NUCLEOTIDE SEQUENCE</scope>
    <source>
        <strain evidence="1">MA461A</strain>
    </source>
</reference>
<protein>
    <submittedName>
        <fullName evidence="1">9523_t:CDS:1</fullName>
    </submittedName>
</protein>
<gene>
    <name evidence="1" type="ORF">RPERSI_LOCUS23094</name>
</gene>
<sequence length="57" mass="6891">EEDVDDMRTAKDIENMRRSLHKKEIINCDSCQQKTNQWEFNDLEQQLCSNCQEKENQ</sequence>
<dbReference type="EMBL" id="CAJVQC010071342">
    <property type="protein sequence ID" value="CAG8810493.1"/>
    <property type="molecule type" value="Genomic_DNA"/>
</dbReference>
<comment type="caution">
    <text evidence="1">The sequence shown here is derived from an EMBL/GenBank/DDBJ whole genome shotgun (WGS) entry which is preliminary data.</text>
</comment>
<accession>A0ACA9RTS3</accession>
<organism evidence="1 2">
    <name type="scientific">Racocetra persica</name>
    <dbReference type="NCBI Taxonomy" id="160502"/>
    <lineage>
        <taxon>Eukaryota</taxon>
        <taxon>Fungi</taxon>
        <taxon>Fungi incertae sedis</taxon>
        <taxon>Mucoromycota</taxon>
        <taxon>Glomeromycotina</taxon>
        <taxon>Glomeromycetes</taxon>
        <taxon>Diversisporales</taxon>
        <taxon>Gigasporaceae</taxon>
        <taxon>Racocetra</taxon>
    </lineage>
</organism>
<name>A0ACA9RTS3_9GLOM</name>
<keyword evidence="2" id="KW-1185">Reference proteome</keyword>
<evidence type="ECO:0000313" key="1">
    <source>
        <dbReference type="EMBL" id="CAG8810493.1"/>
    </source>
</evidence>
<dbReference type="Proteomes" id="UP000789920">
    <property type="component" value="Unassembled WGS sequence"/>
</dbReference>